<gene>
    <name evidence="2" type="ORF">R1flu_016515</name>
</gene>
<dbReference type="EMBL" id="JBHFFA010000004">
    <property type="protein sequence ID" value="KAL2631829.1"/>
    <property type="molecule type" value="Genomic_DNA"/>
</dbReference>
<accession>A0ABD1YN29</accession>
<comment type="caution">
    <text evidence="2">The sequence shown here is derived from an EMBL/GenBank/DDBJ whole genome shotgun (WGS) entry which is preliminary data.</text>
</comment>
<sequence length="399" mass="42870">MMDEKFEQLDRKVISLSDYDAKDLAAILEAYRRRSNTAEGGGIKRKATQGSKQGRSAAESEGEADREMQDHEKFIRINYGPGSPQERIQPILLERALGPDRNLTSPEVIKILERPVERIPTAPPPPNLAFPDVYDQVNDESLQLHPAKRPRIVIPLQLPLLPSQHTAQTNKGGGGSPSSPKGGDSPPSSPPGGGKQGGGSPQHPSPSKGGDDRPLNTPPSPDGGGGSPQRPSLNRGGDDNLPNSPPSLDKRGGSLQCPSPNGGGDDGHPNTPQSPDERGGGSPQHPSPNRGDDSPPDTPPSPDRGGGSPQRPSPNREGDDGPPKSPPSSDGGGGGPPRDDGFAERWNIFIYDVERHFPDMIELVKHPTQYRLSLFLNKVRNDFPPMERFLQLPPDWERQ</sequence>
<reference evidence="2 3" key="1">
    <citation type="submission" date="2024-09" db="EMBL/GenBank/DDBJ databases">
        <title>Chromosome-scale assembly of Riccia fluitans.</title>
        <authorList>
            <person name="Paukszto L."/>
            <person name="Sawicki J."/>
            <person name="Karawczyk K."/>
            <person name="Piernik-Szablinska J."/>
            <person name="Szczecinska M."/>
            <person name="Mazdziarz M."/>
        </authorList>
    </citation>
    <scope>NUCLEOTIDE SEQUENCE [LARGE SCALE GENOMIC DNA]</scope>
    <source>
        <strain evidence="2">Rf_01</strain>
        <tissue evidence="2">Aerial parts of the thallus</tissue>
    </source>
</reference>
<dbReference type="Proteomes" id="UP001605036">
    <property type="component" value="Unassembled WGS sequence"/>
</dbReference>
<proteinExistence type="predicted"/>
<evidence type="ECO:0000313" key="2">
    <source>
        <dbReference type="EMBL" id="KAL2631829.1"/>
    </source>
</evidence>
<feature type="compositionally biased region" description="Gly residues" evidence="1">
    <location>
        <begin position="191"/>
        <end position="200"/>
    </location>
</feature>
<evidence type="ECO:0000256" key="1">
    <source>
        <dbReference type="SAM" id="MobiDB-lite"/>
    </source>
</evidence>
<organism evidence="2 3">
    <name type="scientific">Riccia fluitans</name>
    <dbReference type="NCBI Taxonomy" id="41844"/>
    <lineage>
        <taxon>Eukaryota</taxon>
        <taxon>Viridiplantae</taxon>
        <taxon>Streptophyta</taxon>
        <taxon>Embryophyta</taxon>
        <taxon>Marchantiophyta</taxon>
        <taxon>Marchantiopsida</taxon>
        <taxon>Marchantiidae</taxon>
        <taxon>Marchantiales</taxon>
        <taxon>Ricciaceae</taxon>
        <taxon>Riccia</taxon>
    </lineage>
</organism>
<keyword evidence="3" id="KW-1185">Reference proteome</keyword>
<feature type="region of interest" description="Disordered" evidence="1">
    <location>
        <begin position="155"/>
        <end position="342"/>
    </location>
</feature>
<dbReference type="AlphaFoldDB" id="A0ABD1YN29"/>
<feature type="compositionally biased region" description="Low complexity" evidence="1">
    <location>
        <begin position="177"/>
        <end position="186"/>
    </location>
</feature>
<protein>
    <submittedName>
        <fullName evidence="2">Uncharacterized protein</fullName>
    </submittedName>
</protein>
<name>A0ABD1YN29_9MARC</name>
<evidence type="ECO:0000313" key="3">
    <source>
        <dbReference type="Proteomes" id="UP001605036"/>
    </source>
</evidence>
<feature type="region of interest" description="Disordered" evidence="1">
    <location>
        <begin position="35"/>
        <end position="69"/>
    </location>
</feature>